<comment type="caution">
    <text evidence="9">The sequence shown here is derived from an EMBL/GenBank/DDBJ whole genome shotgun (WGS) entry which is preliminary data.</text>
</comment>
<name>A0A2P7ED73_9SYNE</name>
<dbReference type="EMBL" id="PXVC01000046">
    <property type="protein sequence ID" value="PSI01162.1"/>
    <property type="molecule type" value="Genomic_DNA"/>
</dbReference>
<feature type="compositionally biased region" description="Low complexity" evidence="7">
    <location>
        <begin position="144"/>
        <end position="158"/>
    </location>
</feature>
<feature type="region of interest" description="Disordered" evidence="7">
    <location>
        <begin position="138"/>
        <end position="158"/>
    </location>
</feature>
<evidence type="ECO:0000256" key="3">
    <source>
        <dbReference type="ARBA" id="ARBA00023295"/>
    </source>
</evidence>
<gene>
    <name evidence="9" type="ORF">C7K08_09320</name>
</gene>
<evidence type="ECO:0000256" key="7">
    <source>
        <dbReference type="SAM" id="MobiDB-lite"/>
    </source>
</evidence>
<evidence type="ECO:0000256" key="4">
    <source>
        <dbReference type="ARBA" id="ARBA00023326"/>
    </source>
</evidence>
<dbReference type="InterPro" id="IPR012341">
    <property type="entry name" value="6hp_glycosidase-like_sf"/>
</dbReference>
<dbReference type="InterPro" id="IPR033126">
    <property type="entry name" value="Glyco_hydro_9_Asp/Glu_AS"/>
</dbReference>
<evidence type="ECO:0000256" key="6">
    <source>
        <dbReference type="RuleBase" id="RU361166"/>
    </source>
</evidence>
<keyword evidence="1 5" id="KW-0378">Hydrolase</keyword>
<keyword evidence="10" id="KW-1185">Reference proteome</keyword>
<dbReference type="GO" id="GO:0008810">
    <property type="term" value="F:cellulase activity"/>
    <property type="evidence" value="ECO:0007669"/>
    <property type="project" value="UniProtKB-EC"/>
</dbReference>
<dbReference type="GO" id="GO:0030245">
    <property type="term" value="P:cellulose catabolic process"/>
    <property type="evidence" value="ECO:0007669"/>
    <property type="project" value="UniProtKB-KW"/>
</dbReference>
<evidence type="ECO:0000256" key="1">
    <source>
        <dbReference type="ARBA" id="ARBA00022801"/>
    </source>
</evidence>
<comment type="similarity">
    <text evidence="5 6">Belongs to the glycosyl hydrolase 9 (cellulase E) family.</text>
</comment>
<dbReference type="EC" id="3.2.1.4" evidence="6"/>
<dbReference type="PANTHER" id="PTHR22298">
    <property type="entry name" value="ENDO-1,4-BETA-GLUCANASE"/>
    <property type="match status" value="1"/>
</dbReference>
<dbReference type="SUPFAM" id="SSF48208">
    <property type="entry name" value="Six-hairpin glycosidases"/>
    <property type="match status" value="1"/>
</dbReference>
<dbReference type="AlphaFoldDB" id="A0A2P7ED73"/>
<dbReference type="PROSITE" id="PS00698">
    <property type="entry name" value="GH9_3"/>
    <property type="match status" value="1"/>
</dbReference>
<keyword evidence="2 5" id="KW-0119">Carbohydrate metabolism</keyword>
<feature type="active site" evidence="5">
    <location>
        <position position="900"/>
    </location>
</feature>
<keyword evidence="3 5" id="KW-0326">Glycosidase</keyword>
<feature type="active site" evidence="5">
    <location>
        <position position="891"/>
    </location>
</feature>
<dbReference type="RefSeq" id="WP_106500366.1">
    <property type="nucleotide sequence ID" value="NZ_PXVC01000046.1"/>
</dbReference>
<keyword evidence="6" id="KW-0136">Cellulose degradation</keyword>
<evidence type="ECO:0000256" key="2">
    <source>
        <dbReference type="ARBA" id="ARBA00023277"/>
    </source>
</evidence>
<reference evidence="10" key="1">
    <citation type="submission" date="2018-03" db="EMBL/GenBank/DDBJ databases">
        <title>Ecological and genomic features of two cosmopolitan and abundant freshwater picocyanobacteria.</title>
        <authorList>
            <person name="Cabello-Yeves P.J."/>
            <person name="Picazo A."/>
            <person name="Camacho A."/>
            <person name="Callieri C."/>
            <person name="Rosselli R."/>
            <person name="Roda-Garcia J."/>
            <person name="Coutinho F.H."/>
            <person name="Rodriguez-Valera F."/>
        </authorList>
    </citation>
    <scope>NUCLEOTIDE SEQUENCE [LARGE SCALE GENOMIC DNA]</scope>
    <source>
        <strain evidence="10">Tous</strain>
    </source>
</reference>
<protein>
    <recommendedName>
        <fullName evidence="6">Endoglucanase</fullName>
        <ecNumber evidence="6">3.2.1.4</ecNumber>
    </recommendedName>
</protein>
<proteinExistence type="inferred from homology"/>
<evidence type="ECO:0000313" key="9">
    <source>
        <dbReference type="EMBL" id="PSI01162.1"/>
    </source>
</evidence>
<dbReference type="InterPro" id="IPR008928">
    <property type="entry name" value="6-hairpin_glycosidase_sf"/>
</dbReference>
<dbReference type="Pfam" id="PF00759">
    <property type="entry name" value="Glyco_hydro_9"/>
    <property type="match status" value="1"/>
</dbReference>
<comment type="catalytic activity">
    <reaction evidence="6">
        <text>Endohydrolysis of (1-&gt;4)-beta-D-glucosidic linkages in cellulose, lichenin and cereal beta-D-glucans.</text>
        <dbReference type="EC" id="3.2.1.4"/>
    </reaction>
</comment>
<evidence type="ECO:0000313" key="10">
    <source>
        <dbReference type="Proteomes" id="UP000240206"/>
    </source>
</evidence>
<organism evidence="9 10">
    <name type="scientific">Synechococcus lacustris str. Tous</name>
    <dbReference type="NCBI Taxonomy" id="1910958"/>
    <lineage>
        <taxon>Bacteria</taxon>
        <taxon>Bacillati</taxon>
        <taxon>Cyanobacteriota</taxon>
        <taxon>Cyanophyceae</taxon>
        <taxon>Synechococcales</taxon>
        <taxon>Synechococcaceae</taxon>
        <taxon>Synechococcus</taxon>
    </lineage>
</organism>
<dbReference type="Proteomes" id="UP000240206">
    <property type="component" value="Unassembled WGS sequence"/>
</dbReference>
<sequence length="920" mass="99126">MDFSFVVQLFQLGIFKNNVGLLLQFLNIINAQNAQNRSTPVTTPSLPALDIISLNGISGLKTILQKDNNFNLGQIPVNKTEEFTLGSLFKSKFQVSGTDLFSSAANIKESISALASEVFSISGTSGILQKLSSSKIDANTNQGSASPNSTSTAPATSTWGNYVDGSPLKVTDVLRVNPGKINSAADKSYSFKVTMPYTSSPSSTLANINVGTVKADSSPTALVSTDFISLIDKSFQFYEAQQSGDLSTNTNRVVYDATYQPLGWTNDNFTDDGVSYNGTNLGVVFADNDQILGNAPNSVGPWSTSLAGGLFDAGDHVKYNLPGATAMSTLAIGAWNDLSEYNRSNLSKSATTPYSTTTGAYTPELGESLFITLKQQADYYLKCAANVTVDLTNTSAPVRGYYIAQTGETTYDHDSWKSSWVESSDGSTPRYSYAVGIDAPLYSKSGTSFGQPGYVAANGIDVLAANAAALANIAKLFYKYPQFAPVKDGTNDTSSTANFQAYALKLLSTAKNLDQMAWEVNALYPASTTADGKGNNQTGQYQLNISDQVGGAATTLYNYPDVLTGENKGGNTVYVSRFVYDDLFMSSVALFNAEKTISGTGNDGLNDYTKVDYLNNAMSTLYGYQNNSSLGISQYDGITDPNSHGYWNNTGTSFEYTNDGSNLKYPYQPVAFTWDNNALLCNILGIQTMADWSRTNNYNSTDTYFNSYATMKNQVLKCVYDWVYGSPINDTNLYPNGAPSDYVQITPSTGLRWSGGNSNISQWGSLRLANNASFIAGWAIDEGVIGSSTTFQYDYVNGNSITKTITKADTEAFIKATLNYSLGITSPNNQSFVVGYGDFPQEPHHRDASGITDLLGYGNSIAPYDGTDNKYDIIGALVGGPTDYATESYSDMRTNYVGNEVTLDYNAAFTNNLMRAASIF</sequence>
<dbReference type="Gene3D" id="1.50.10.10">
    <property type="match status" value="2"/>
</dbReference>
<evidence type="ECO:0000259" key="8">
    <source>
        <dbReference type="Pfam" id="PF00759"/>
    </source>
</evidence>
<keyword evidence="4 5" id="KW-0624">Polysaccharide degradation</keyword>
<evidence type="ECO:0000256" key="5">
    <source>
        <dbReference type="PROSITE-ProRule" id="PRU10060"/>
    </source>
</evidence>
<accession>A0A2P7ED73</accession>
<feature type="domain" description="Glycoside hydrolase family 9" evidence="8">
    <location>
        <begin position="230"/>
        <end position="910"/>
    </location>
</feature>
<dbReference type="InterPro" id="IPR001701">
    <property type="entry name" value="Glyco_hydro_9"/>
</dbReference>